<evidence type="ECO:0000256" key="2">
    <source>
        <dbReference type="ARBA" id="ARBA00005811"/>
    </source>
</evidence>
<evidence type="ECO:0000256" key="3">
    <source>
        <dbReference type="ARBA" id="ARBA00022475"/>
    </source>
</evidence>
<comment type="subcellular location">
    <subcellularLocation>
        <location evidence="1">Cell membrane</location>
        <topology evidence="1">Single-pass membrane protein</topology>
    </subcellularLocation>
    <subcellularLocation>
        <location evidence="7">Cell membrane</location>
        <topology evidence="7">Single-pass type II membrane protein</topology>
    </subcellularLocation>
</comment>
<evidence type="ECO:0000256" key="7">
    <source>
        <dbReference type="RuleBase" id="RU003879"/>
    </source>
</evidence>
<dbReference type="EMBL" id="BJMV01000025">
    <property type="protein sequence ID" value="GEB86658.1"/>
    <property type="molecule type" value="Genomic_DNA"/>
</dbReference>
<dbReference type="Proteomes" id="UP000317730">
    <property type="component" value="Unassembled WGS sequence"/>
</dbReference>
<proteinExistence type="inferred from homology"/>
<reference evidence="8 9" key="1">
    <citation type="submission" date="2019-06" db="EMBL/GenBank/DDBJ databases">
        <title>Whole genome shotgun sequence of Acetobacter peroxydans NBRC 13755.</title>
        <authorList>
            <person name="Hosoyama A."/>
            <person name="Uohara A."/>
            <person name="Ohji S."/>
            <person name="Ichikawa N."/>
        </authorList>
    </citation>
    <scope>NUCLEOTIDE SEQUENCE [LARGE SCALE GENOMIC DNA]</scope>
    <source>
        <strain evidence="8 9">NBRC 13755</strain>
    </source>
</reference>
<keyword evidence="7" id="KW-0813">Transport</keyword>
<evidence type="ECO:0000256" key="1">
    <source>
        <dbReference type="ARBA" id="ARBA00004162"/>
    </source>
</evidence>
<name>A0A4Y3TY25_9PROT</name>
<evidence type="ECO:0000256" key="4">
    <source>
        <dbReference type="ARBA" id="ARBA00022692"/>
    </source>
</evidence>
<dbReference type="RefSeq" id="WP_141378005.1">
    <property type="nucleotide sequence ID" value="NZ_BAPL01000006.1"/>
</dbReference>
<keyword evidence="4 7" id="KW-0812">Transmembrane</keyword>
<dbReference type="Gene3D" id="3.30.420.270">
    <property type="match status" value="1"/>
</dbReference>
<organism evidence="8 9">
    <name type="scientific">Acetobacter peroxydans</name>
    <dbReference type="NCBI Taxonomy" id="104098"/>
    <lineage>
        <taxon>Bacteria</taxon>
        <taxon>Pseudomonadati</taxon>
        <taxon>Pseudomonadota</taxon>
        <taxon>Alphaproteobacteria</taxon>
        <taxon>Acetobacterales</taxon>
        <taxon>Acetobacteraceae</taxon>
        <taxon>Acetobacter</taxon>
    </lineage>
</organism>
<protein>
    <submittedName>
        <fullName evidence="8">Biopolymer transporter</fullName>
    </submittedName>
</protein>
<dbReference type="Pfam" id="PF02472">
    <property type="entry name" value="ExbD"/>
    <property type="match status" value="1"/>
</dbReference>
<keyword evidence="5" id="KW-1133">Transmembrane helix</keyword>
<dbReference type="PANTHER" id="PTHR30558">
    <property type="entry name" value="EXBD MEMBRANE COMPONENT OF PMF-DRIVEN MACROMOLECULE IMPORT SYSTEM"/>
    <property type="match status" value="1"/>
</dbReference>
<keyword evidence="7" id="KW-0653">Protein transport</keyword>
<dbReference type="PANTHER" id="PTHR30558:SF7">
    <property type="entry name" value="TOL-PAL SYSTEM PROTEIN TOLR"/>
    <property type="match status" value="1"/>
</dbReference>
<keyword evidence="3" id="KW-1003">Cell membrane</keyword>
<keyword evidence="9" id="KW-1185">Reference proteome</keyword>
<evidence type="ECO:0000256" key="5">
    <source>
        <dbReference type="ARBA" id="ARBA00022989"/>
    </source>
</evidence>
<dbReference type="AlphaFoldDB" id="A0A4Y3TY25"/>
<dbReference type="GO" id="GO:0022857">
    <property type="term" value="F:transmembrane transporter activity"/>
    <property type="evidence" value="ECO:0007669"/>
    <property type="project" value="InterPro"/>
</dbReference>
<evidence type="ECO:0000313" key="9">
    <source>
        <dbReference type="Proteomes" id="UP000317730"/>
    </source>
</evidence>
<dbReference type="GO" id="GO:0005886">
    <property type="term" value="C:plasma membrane"/>
    <property type="evidence" value="ECO:0007669"/>
    <property type="project" value="UniProtKB-SubCell"/>
</dbReference>
<dbReference type="OrthoDB" id="9798629at2"/>
<evidence type="ECO:0000256" key="6">
    <source>
        <dbReference type="ARBA" id="ARBA00023136"/>
    </source>
</evidence>
<dbReference type="InterPro" id="IPR003400">
    <property type="entry name" value="ExbD"/>
</dbReference>
<comment type="caution">
    <text evidence="8">The sequence shown here is derived from an EMBL/GenBank/DDBJ whole genome shotgun (WGS) entry which is preliminary data.</text>
</comment>
<sequence length="142" mass="15310">MGMHVGGGDGGEDEVVSAINTTPLVDVMLVLLIIFLITIPVATHTVKVELPKDLSQPTQTKLSNVVVAVTPDSRVWWNQTPVADMAGLEARLEQAAVQRPQPQIQIRADGHVRYEKVGGIVAACQQAGISHIDFITEQPKEP</sequence>
<evidence type="ECO:0000313" key="8">
    <source>
        <dbReference type="EMBL" id="GEB86658.1"/>
    </source>
</evidence>
<comment type="similarity">
    <text evidence="2 7">Belongs to the ExbD/TolR family.</text>
</comment>
<gene>
    <name evidence="8" type="ORF">APE01nite_24550</name>
</gene>
<accession>A0A4Y3TY25</accession>
<keyword evidence="6" id="KW-0472">Membrane</keyword>
<dbReference type="GO" id="GO:0015031">
    <property type="term" value="P:protein transport"/>
    <property type="evidence" value="ECO:0007669"/>
    <property type="project" value="UniProtKB-KW"/>
</dbReference>